<feature type="domain" description="DUF4218" evidence="3">
    <location>
        <begin position="321"/>
        <end position="431"/>
    </location>
</feature>
<evidence type="ECO:0000313" key="5">
    <source>
        <dbReference type="RefSeq" id="XP_009799974.1"/>
    </source>
</evidence>
<sequence>MLSMIIPGPLSPGNDIDVYLQPLIEELKKLWEMGIDTFDAVTNQTFRMRDALLWTVSDFPALAMLSGWSTKGKLACPTCNYDTCSQYLKHSHKMCYLGHRKFLPVDHPFRRDKKSFDGKEEHRLAPTPLTGEEVFEELIEFNNIFVKGTKKRSRSAKGPWKKRSIFFELPYWVHNKLRHNLDVMHIEKNICDSLLGTLLEIDGKSKDHEISRYDLQEMGIRKELQPKTNNNGTVSLAKSCFYMEPKQKILFCTVMKNAKLPKGCASNISERVHVKEMKISGYKSHDAHFMMHYLMQVVVRKVLPKNVSLALIRLGNFFRAICSKVIRKRDLEKMQSKIVEITCELEKKFHPTFFDIMLHLPIHLVNEIKLGGPAHLRWMYPIERNLCKYTAFVRNRSYPEASIAERFLADEGLTFCSRYLHDGVKTKFSRYQTLDDECSQNLSPLFPNIGHPIGSKKKNTFLMDSQLCFVAHRYALFNTGDEQMEKFIEEHKNLIVNHSRSNAWERARNHSREFSNWFKEKVKNIVVLDYLLWLAKGPNMVAKRYTAYFINGYRFHTKERDSRGKTQNSGVTLSAITDSFASSRDQNPIDGEVIYYGAIRDIIEVDYWDDYGLTRVYFNRLCNTDDPFVLASQVYQVFYVGDPTEKDVYYARNKVPVDLYDLEEENCPNIGDTFWREPNNDIGSSSRLLDVDVRWSREDIPVDIVDIPTNAKHSHDMTIESEESEEEDGFDDTDWDWMEADD</sequence>
<dbReference type="InterPro" id="IPR025312">
    <property type="entry name" value="DUF4216"/>
</dbReference>
<dbReference type="AlphaFoldDB" id="A0A1U7YL60"/>
<reference evidence="5" key="2">
    <citation type="submission" date="2025-08" db="UniProtKB">
        <authorList>
            <consortium name="RefSeq"/>
        </authorList>
    </citation>
    <scope>IDENTIFICATION</scope>
    <source>
        <tissue evidence="5">Leaf</tissue>
    </source>
</reference>
<dbReference type="STRING" id="4096.A0A1U7YL60"/>
<organism evidence="4 5">
    <name type="scientific">Nicotiana sylvestris</name>
    <name type="common">Wood tobacco</name>
    <name type="synonym">South American tobacco</name>
    <dbReference type="NCBI Taxonomy" id="4096"/>
    <lineage>
        <taxon>Eukaryota</taxon>
        <taxon>Viridiplantae</taxon>
        <taxon>Streptophyta</taxon>
        <taxon>Embryophyta</taxon>
        <taxon>Tracheophyta</taxon>
        <taxon>Spermatophyta</taxon>
        <taxon>Magnoliopsida</taxon>
        <taxon>eudicotyledons</taxon>
        <taxon>Gunneridae</taxon>
        <taxon>Pentapetalae</taxon>
        <taxon>asterids</taxon>
        <taxon>lamiids</taxon>
        <taxon>Solanales</taxon>
        <taxon>Solanaceae</taxon>
        <taxon>Nicotianoideae</taxon>
        <taxon>Nicotianeae</taxon>
        <taxon>Nicotiana</taxon>
    </lineage>
</organism>
<protein>
    <submittedName>
        <fullName evidence="5">Uncharacterized protein LOC104245959</fullName>
    </submittedName>
</protein>
<dbReference type="Proteomes" id="UP000189701">
    <property type="component" value="Unplaced"/>
</dbReference>
<gene>
    <name evidence="5" type="primary">LOC104245959</name>
</gene>
<evidence type="ECO:0000256" key="1">
    <source>
        <dbReference type="SAM" id="MobiDB-lite"/>
    </source>
</evidence>
<accession>A0A1U7YL60</accession>
<dbReference type="Pfam" id="PF13960">
    <property type="entry name" value="DUF4218"/>
    <property type="match status" value="1"/>
</dbReference>
<dbReference type="OrthoDB" id="1933987at2759"/>
<dbReference type="PANTHER" id="PTHR48258:SF8">
    <property type="entry name" value="DUF4216 DOMAIN-CONTAINING PROTEIN"/>
    <property type="match status" value="1"/>
</dbReference>
<feature type="compositionally biased region" description="Acidic residues" evidence="1">
    <location>
        <begin position="719"/>
        <end position="742"/>
    </location>
</feature>
<dbReference type="Pfam" id="PF02992">
    <property type="entry name" value="Transposase_21"/>
    <property type="match status" value="1"/>
</dbReference>
<evidence type="ECO:0000313" key="4">
    <source>
        <dbReference type="Proteomes" id="UP000189701"/>
    </source>
</evidence>
<feature type="region of interest" description="Disordered" evidence="1">
    <location>
        <begin position="713"/>
        <end position="742"/>
    </location>
</feature>
<dbReference type="InterPro" id="IPR025452">
    <property type="entry name" value="DUF4218"/>
</dbReference>
<keyword evidence="4" id="KW-1185">Reference proteome</keyword>
<dbReference type="Pfam" id="PF13952">
    <property type="entry name" value="DUF4216"/>
    <property type="match status" value="1"/>
</dbReference>
<feature type="domain" description="DUF4216" evidence="2">
    <location>
        <begin position="609"/>
        <end position="646"/>
    </location>
</feature>
<evidence type="ECO:0000259" key="2">
    <source>
        <dbReference type="Pfam" id="PF13952"/>
    </source>
</evidence>
<reference evidence="4" key="1">
    <citation type="journal article" date="2013" name="Genome Biol.">
        <title>Reference genomes and transcriptomes of Nicotiana sylvestris and Nicotiana tomentosiformis.</title>
        <authorList>
            <person name="Sierro N."/>
            <person name="Battey J.N."/>
            <person name="Ouadi S."/>
            <person name="Bovet L."/>
            <person name="Goepfert S."/>
            <person name="Bakaher N."/>
            <person name="Peitsch M.C."/>
            <person name="Ivanov N.V."/>
        </authorList>
    </citation>
    <scope>NUCLEOTIDE SEQUENCE [LARGE SCALE GENOMIC DNA]</scope>
</reference>
<name>A0A1U7YL60_NICSY</name>
<dbReference type="InterPro" id="IPR004242">
    <property type="entry name" value="Transposase_21"/>
</dbReference>
<dbReference type="PANTHER" id="PTHR48258">
    <property type="entry name" value="DUF4218 DOMAIN-CONTAINING PROTEIN-RELATED"/>
    <property type="match status" value="1"/>
</dbReference>
<proteinExistence type="predicted"/>
<dbReference type="eggNOG" id="ENOG502QWJJ">
    <property type="taxonomic scope" value="Eukaryota"/>
</dbReference>
<evidence type="ECO:0000259" key="3">
    <source>
        <dbReference type="Pfam" id="PF13960"/>
    </source>
</evidence>
<dbReference type="RefSeq" id="XP_009799974.1">
    <property type="nucleotide sequence ID" value="XM_009801672.1"/>
</dbReference>